<dbReference type="Pfam" id="PF00359">
    <property type="entry name" value="PTS_EIIA_2"/>
    <property type="match status" value="1"/>
</dbReference>
<dbReference type="PANTHER" id="PTHR47738:SF1">
    <property type="entry name" value="NITROGEN REGULATORY PROTEIN"/>
    <property type="match status" value="1"/>
</dbReference>
<proteinExistence type="predicted"/>
<dbReference type="PROSITE" id="PS00372">
    <property type="entry name" value="PTS_EIIA_TYPE_2_HIS"/>
    <property type="match status" value="1"/>
</dbReference>
<evidence type="ECO:0000313" key="4">
    <source>
        <dbReference type="Proteomes" id="UP000230859"/>
    </source>
</evidence>
<organism evidence="3 4">
    <name type="scientific">Candidatus Abzuiibacterium crystallinum</name>
    <dbReference type="NCBI Taxonomy" id="1974748"/>
    <lineage>
        <taxon>Bacteria</taxon>
        <taxon>Pseudomonadati</taxon>
        <taxon>Candidatus Omnitrophota</taxon>
        <taxon>Candidatus Abzuiibacterium</taxon>
    </lineage>
</organism>
<dbReference type="PROSITE" id="PS51094">
    <property type="entry name" value="PTS_EIIA_TYPE_2"/>
    <property type="match status" value="1"/>
</dbReference>
<evidence type="ECO:0000313" key="3">
    <source>
        <dbReference type="EMBL" id="PIQ86006.1"/>
    </source>
</evidence>
<accession>A0A2H0LNT7</accession>
<feature type="compositionally biased region" description="Polar residues" evidence="1">
    <location>
        <begin position="162"/>
        <end position="176"/>
    </location>
</feature>
<protein>
    <submittedName>
        <fullName evidence="3">PTS fructose transporter subunit IIA</fullName>
    </submittedName>
</protein>
<evidence type="ECO:0000259" key="2">
    <source>
        <dbReference type="PROSITE" id="PS51094"/>
    </source>
</evidence>
<dbReference type="InterPro" id="IPR002178">
    <property type="entry name" value="PTS_EIIA_type-2_dom"/>
</dbReference>
<comment type="caution">
    <text evidence="3">The sequence shown here is derived from an EMBL/GenBank/DDBJ whole genome shotgun (WGS) entry which is preliminary data.</text>
</comment>
<dbReference type="AlphaFoldDB" id="A0A2H0LNT7"/>
<reference evidence="3 4" key="1">
    <citation type="submission" date="2017-09" db="EMBL/GenBank/DDBJ databases">
        <title>Depth-based differentiation of microbial function through sediment-hosted aquifers and enrichment of novel symbionts in the deep terrestrial subsurface.</title>
        <authorList>
            <person name="Probst A.J."/>
            <person name="Ladd B."/>
            <person name="Jarett J.K."/>
            <person name="Geller-Mcgrath D.E."/>
            <person name="Sieber C.M."/>
            <person name="Emerson J.B."/>
            <person name="Anantharaman K."/>
            <person name="Thomas B.C."/>
            <person name="Malmstrom R."/>
            <person name="Stieglmeier M."/>
            <person name="Klingl A."/>
            <person name="Woyke T."/>
            <person name="Ryan C.M."/>
            <person name="Banfield J.F."/>
        </authorList>
    </citation>
    <scope>NUCLEOTIDE SEQUENCE [LARGE SCALE GENOMIC DNA]</scope>
    <source>
        <strain evidence="3">CG11_big_fil_rev_8_21_14_0_20_45_26</strain>
    </source>
</reference>
<feature type="region of interest" description="Disordered" evidence="1">
    <location>
        <begin position="153"/>
        <end position="183"/>
    </location>
</feature>
<dbReference type="Proteomes" id="UP000230859">
    <property type="component" value="Unassembled WGS sequence"/>
</dbReference>
<dbReference type="InterPro" id="IPR016152">
    <property type="entry name" value="PTrfase/Anion_transptr"/>
</dbReference>
<dbReference type="Gene3D" id="3.40.930.10">
    <property type="entry name" value="Mannitol-specific EII, Chain A"/>
    <property type="match status" value="1"/>
</dbReference>
<gene>
    <name evidence="3" type="ORF">COV74_06465</name>
</gene>
<sequence length="183" mass="19892">MNIDALLSPSAVLLNFNAKNKTDALEQLTRNFTSLYPGVDQKKLLQALMKREELGSTAIGSGIAIPHADSGKIAEPKGLLAVSRNGIDFTALDGGPVHFLFLIVCPRNSAGKHLLTLAMVAKLLRDRFVRDSILKAESPEKVIQIFYREKTRDETPTARMPQIQQPGHASCGTTPTAGRKGED</sequence>
<dbReference type="SUPFAM" id="SSF55804">
    <property type="entry name" value="Phoshotransferase/anion transport protein"/>
    <property type="match status" value="1"/>
</dbReference>
<dbReference type="PANTHER" id="PTHR47738">
    <property type="entry name" value="PTS SYSTEM FRUCTOSE-LIKE EIIA COMPONENT-RELATED"/>
    <property type="match status" value="1"/>
</dbReference>
<dbReference type="EMBL" id="PCVY01000054">
    <property type="protein sequence ID" value="PIQ86006.1"/>
    <property type="molecule type" value="Genomic_DNA"/>
</dbReference>
<dbReference type="GO" id="GO:0030295">
    <property type="term" value="F:protein kinase activator activity"/>
    <property type="evidence" value="ECO:0007669"/>
    <property type="project" value="TreeGrafter"/>
</dbReference>
<dbReference type="CDD" id="cd00211">
    <property type="entry name" value="PTS_IIA_fru"/>
    <property type="match status" value="1"/>
</dbReference>
<feature type="domain" description="PTS EIIA type-2" evidence="2">
    <location>
        <begin position="5"/>
        <end position="149"/>
    </location>
</feature>
<dbReference type="InterPro" id="IPR051541">
    <property type="entry name" value="PTS_SugarTrans_NitroReg"/>
</dbReference>
<name>A0A2H0LNT7_9BACT</name>
<evidence type="ECO:0000256" key="1">
    <source>
        <dbReference type="SAM" id="MobiDB-lite"/>
    </source>
</evidence>